<evidence type="ECO:0000256" key="3">
    <source>
        <dbReference type="ARBA" id="ARBA00023216"/>
    </source>
</evidence>
<evidence type="ECO:0000256" key="1">
    <source>
        <dbReference type="ARBA" id="ARBA00007831"/>
    </source>
</evidence>
<protein>
    <submittedName>
        <fullName evidence="4">Annexin 11</fullName>
    </submittedName>
    <submittedName>
        <fullName evidence="5">Annexin_11</fullName>
    </submittedName>
</protein>
<dbReference type="EMBL" id="CATOUU010000616">
    <property type="protein sequence ID" value="CAI9935585.1"/>
    <property type="molecule type" value="Genomic_DNA"/>
</dbReference>
<reference evidence="5 6" key="2">
    <citation type="submission" date="2024-07" db="EMBL/GenBank/DDBJ databases">
        <authorList>
            <person name="Akdeniz Z."/>
        </authorList>
    </citation>
    <scope>NUCLEOTIDE SEQUENCE [LARGE SCALE GENOMIC DNA]</scope>
</reference>
<dbReference type="GO" id="GO:0005737">
    <property type="term" value="C:cytoplasm"/>
    <property type="evidence" value="ECO:0007669"/>
    <property type="project" value="TreeGrafter"/>
</dbReference>
<gene>
    <name evidence="4" type="ORF">HINF_LOCUS23230</name>
    <name evidence="5" type="ORF">HINF_LOCUS46970</name>
</gene>
<dbReference type="Gene3D" id="1.10.220.10">
    <property type="entry name" value="Annexin"/>
    <property type="match status" value="1"/>
</dbReference>
<organism evidence="4">
    <name type="scientific">Hexamita inflata</name>
    <dbReference type="NCBI Taxonomy" id="28002"/>
    <lineage>
        <taxon>Eukaryota</taxon>
        <taxon>Metamonada</taxon>
        <taxon>Diplomonadida</taxon>
        <taxon>Hexamitidae</taxon>
        <taxon>Hexamitinae</taxon>
        <taxon>Hexamita</taxon>
    </lineage>
</organism>
<dbReference type="GO" id="GO:0005509">
    <property type="term" value="F:calcium ion binding"/>
    <property type="evidence" value="ECO:0007669"/>
    <property type="project" value="InterPro"/>
</dbReference>
<evidence type="ECO:0000313" key="6">
    <source>
        <dbReference type="Proteomes" id="UP001642409"/>
    </source>
</evidence>
<sequence>MKQIATQGELNPAQLQEAVKQFSTLRSGMFGNMEKQFIEVARKYSPEQIEQINRSYYQTQKSTIWAFVQSGMRDQQLLDLFSKILAPRHDAWAQLINTYPDQIAPFILLMDENDCRRVKIAYKNRYQNEISSKLTQNTFAINLLKAWLNRDTLVRPVMNFKKEAQKLDEATKSLGTDEQIFLDFFTKTSFNDFKEVIAEYQKLSNETLVERLKGEFKDENLKYAQMCYFRMQDLTRFLQVSLQGKCNPQIALLVRDRIQWNEIALGSLVGENIAQMCGKM</sequence>
<keyword evidence="3" id="KW-0041">Annexin</keyword>
<dbReference type="SUPFAM" id="SSF47874">
    <property type="entry name" value="Annexin"/>
    <property type="match status" value="1"/>
</dbReference>
<dbReference type="AlphaFoldDB" id="A0AA86PGK3"/>
<dbReference type="GO" id="GO:0005886">
    <property type="term" value="C:plasma membrane"/>
    <property type="evidence" value="ECO:0007669"/>
    <property type="project" value="TreeGrafter"/>
</dbReference>
<evidence type="ECO:0000313" key="4">
    <source>
        <dbReference type="EMBL" id="CAI9935585.1"/>
    </source>
</evidence>
<dbReference type="GO" id="GO:0001786">
    <property type="term" value="F:phosphatidylserine binding"/>
    <property type="evidence" value="ECO:0007669"/>
    <property type="project" value="TreeGrafter"/>
</dbReference>
<proteinExistence type="inferred from homology"/>
<reference evidence="4" key="1">
    <citation type="submission" date="2023-06" db="EMBL/GenBank/DDBJ databases">
        <authorList>
            <person name="Kurt Z."/>
        </authorList>
    </citation>
    <scope>NUCLEOTIDE SEQUENCE</scope>
</reference>
<dbReference type="GO" id="GO:0005544">
    <property type="term" value="F:calcium-dependent phospholipid binding"/>
    <property type="evidence" value="ECO:0007669"/>
    <property type="project" value="InterPro"/>
</dbReference>
<dbReference type="PANTHER" id="PTHR10502:SF102">
    <property type="entry name" value="ANNEXIN B11"/>
    <property type="match status" value="1"/>
</dbReference>
<keyword evidence="6" id="KW-1185">Reference proteome</keyword>
<dbReference type="InterPro" id="IPR018502">
    <property type="entry name" value="Annexin_repeat"/>
</dbReference>
<comment type="caution">
    <text evidence="4">The sequence shown here is derived from an EMBL/GenBank/DDBJ whole genome shotgun (WGS) entry which is preliminary data.</text>
</comment>
<dbReference type="Pfam" id="PF00191">
    <property type="entry name" value="Annexin"/>
    <property type="match status" value="1"/>
</dbReference>
<name>A0AA86PGK3_9EUKA</name>
<keyword evidence="2" id="KW-0677">Repeat</keyword>
<evidence type="ECO:0000256" key="2">
    <source>
        <dbReference type="ARBA" id="ARBA00022737"/>
    </source>
</evidence>
<accession>A0AA86PGK3</accession>
<dbReference type="EMBL" id="CAXDID020000209">
    <property type="protein sequence ID" value="CAL6056319.1"/>
    <property type="molecule type" value="Genomic_DNA"/>
</dbReference>
<comment type="similarity">
    <text evidence="1">Belongs to the annexin family.</text>
</comment>
<dbReference type="Proteomes" id="UP001642409">
    <property type="component" value="Unassembled WGS sequence"/>
</dbReference>
<dbReference type="InterPro" id="IPR037104">
    <property type="entry name" value="Annexin_sf"/>
</dbReference>
<evidence type="ECO:0000313" key="5">
    <source>
        <dbReference type="EMBL" id="CAL6056319.1"/>
    </source>
</evidence>
<dbReference type="PANTHER" id="PTHR10502">
    <property type="entry name" value="ANNEXIN"/>
    <property type="match status" value="1"/>
</dbReference>